<gene>
    <name evidence="2" type="ORF">N7E60_01355</name>
</gene>
<dbReference type="NCBIfam" id="TIGR02443">
    <property type="entry name" value="YheV family putative zinc ribbon protein"/>
    <property type="match status" value="1"/>
</dbReference>
<accession>A0ABY7LK33</accession>
<evidence type="ECO:0000256" key="1">
    <source>
        <dbReference type="SAM" id="MobiDB-lite"/>
    </source>
</evidence>
<sequence>MVKKRFIAGAACPKCQRQDTLRVWRENNIDKVECVSCDYHESRLPDSAQQSQSETPPAENVIGIFKPE</sequence>
<dbReference type="Proteomes" id="UP001164676">
    <property type="component" value="Chromosome"/>
</dbReference>
<evidence type="ECO:0000313" key="3">
    <source>
        <dbReference type="Proteomes" id="UP001164676"/>
    </source>
</evidence>
<dbReference type="EMBL" id="CP114584">
    <property type="protein sequence ID" value="WBA16043.1"/>
    <property type="molecule type" value="Genomic_DNA"/>
</dbReference>
<name>A0ABY7LK33_9GAMM</name>
<dbReference type="InterPro" id="IPR012658">
    <property type="entry name" value="YheV"/>
</dbReference>
<evidence type="ECO:0000313" key="2">
    <source>
        <dbReference type="EMBL" id="WBA16043.1"/>
    </source>
</evidence>
<feature type="region of interest" description="Disordered" evidence="1">
    <location>
        <begin position="45"/>
        <end position="68"/>
    </location>
</feature>
<reference evidence="2" key="1">
    <citation type="submission" date="2022-09" db="EMBL/GenBank/DDBJ databases">
        <authorList>
            <person name="Li Z.-J."/>
        </authorList>
    </citation>
    <scope>NUCLEOTIDE SEQUENCE</scope>
    <source>
        <strain evidence="2">TGB10</strain>
    </source>
</reference>
<organism evidence="2 3">
    <name type="scientific">Salinivibrio proteolyticus</name>
    <dbReference type="NCBI Taxonomy" id="334715"/>
    <lineage>
        <taxon>Bacteria</taxon>
        <taxon>Pseudomonadati</taxon>
        <taxon>Pseudomonadota</taxon>
        <taxon>Gammaproteobacteria</taxon>
        <taxon>Vibrionales</taxon>
        <taxon>Vibrionaceae</taxon>
        <taxon>Salinivibrio</taxon>
    </lineage>
</organism>
<keyword evidence="3" id="KW-1185">Reference proteome</keyword>
<dbReference type="Pfam" id="PF09526">
    <property type="entry name" value="DUF2387"/>
    <property type="match status" value="1"/>
</dbReference>
<protein>
    <submittedName>
        <fullName evidence="2">YheV family putative metal-binding protein</fullName>
    </submittedName>
</protein>
<proteinExistence type="predicted"/>